<dbReference type="PANTHER" id="PTHR45436:SF9">
    <property type="entry name" value="SENSOR PROTEIN"/>
    <property type="match status" value="1"/>
</dbReference>
<gene>
    <name evidence="18" type="ORF">RXV79_12975</name>
</gene>
<keyword evidence="6 14" id="KW-0808">Transferase</keyword>
<dbReference type="Pfam" id="PF02518">
    <property type="entry name" value="HATPase_c"/>
    <property type="match status" value="1"/>
</dbReference>
<dbReference type="Gene3D" id="1.10.287.130">
    <property type="match status" value="1"/>
</dbReference>
<feature type="transmembrane region" description="Helical" evidence="14">
    <location>
        <begin position="12"/>
        <end position="38"/>
    </location>
</feature>
<proteinExistence type="predicted"/>
<dbReference type="Gene3D" id="3.30.565.10">
    <property type="entry name" value="Histidine kinase-like ATPase, C-terminal domain"/>
    <property type="match status" value="1"/>
</dbReference>
<feature type="domain" description="HAMP" evidence="17">
    <location>
        <begin position="168"/>
        <end position="221"/>
    </location>
</feature>
<dbReference type="InterPro" id="IPR004358">
    <property type="entry name" value="Sig_transdc_His_kin-like_C"/>
</dbReference>
<comment type="subcellular location">
    <subcellularLocation>
        <location evidence="2 14">Cell inner membrane</location>
    </subcellularLocation>
</comment>
<protein>
    <recommendedName>
        <fullName evidence="14">Sensor protein</fullName>
        <ecNumber evidence="14">2.7.13.3</ecNumber>
    </recommendedName>
</protein>
<evidence type="ECO:0000256" key="6">
    <source>
        <dbReference type="ARBA" id="ARBA00022679"/>
    </source>
</evidence>
<evidence type="ECO:0000256" key="14">
    <source>
        <dbReference type="RuleBase" id="RU364088"/>
    </source>
</evidence>
<dbReference type="InterPro" id="IPR006290">
    <property type="entry name" value="CztS_silS_copS"/>
</dbReference>
<dbReference type="CDD" id="cd00082">
    <property type="entry name" value="HisKA"/>
    <property type="match status" value="1"/>
</dbReference>
<sequence length="466" mass="50587">MNSVAPGSLTRRLSVGLALLSLTVLAMVCSAAFGWAYLGLSEQQVERLDRTRVQLEHLFKEARETGDERLLTHKLGDVLVGQTLLSVEILRNDGSLFFRWSGNSPGEAQRLLRLALPAPDASGSLWQTRLALDVSADAATLSLLAASLSAAAAVGALLIAAGGSVLVRRGLQPVRRLVVQTRALSAETRDRRLDGSAQPDELAPLVLQFNQLLGRLQSAFDRLEAFNADVAHELATPLSTLIGSTEIALRRDRSNEELRVVLECNLEELQRLARIVQDMLFLAHADHGTQARRQPVASLAQLLWRVASFHEAALAEHSLMVQVQGDAAADIDSSLIERAASNLLSNAARYARRGSIVQLVVRTDREEVQLQVENEGETIAADRVGRVFDRFYRAETSRKNADRHHGLGLSIVAAIAQMHGGSPFAHSSQGRTTVGFTLRRTASSEAVSAPLPTEPSESHKTKEVTP</sequence>
<dbReference type="EC" id="2.7.13.3" evidence="14"/>
<dbReference type="PANTHER" id="PTHR45436">
    <property type="entry name" value="SENSOR HISTIDINE KINASE YKOH"/>
    <property type="match status" value="1"/>
</dbReference>
<dbReference type="InterPro" id="IPR003661">
    <property type="entry name" value="HisK_dim/P_dom"/>
</dbReference>
<feature type="domain" description="Histidine kinase" evidence="16">
    <location>
        <begin position="229"/>
        <end position="442"/>
    </location>
</feature>
<evidence type="ECO:0000256" key="9">
    <source>
        <dbReference type="ARBA" id="ARBA00022777"/>
    </source>
</evidence>
<evidence type="ECO:0000313" key="19">
    <source>
        <dbReference type="Proteomes" id="UP001303946"/>
    </source>
</evidence>
<evidence type="ECO:0000256" key="11">
    <source>
        <dbReference type="ARBA" id="ARBA00022989"/>
    </source>
</evidence>
<evidence type="ECO:0000256" key="5">
    <source>
        <dbReference type="ARBA" id="ARBA00022553"/>
    </source>
</evidence>
<evidence type="ECO:0000256" key="10">
    <source>
        <dbReference type="ARBA" id="ARBA00022840"/>
    </source>
</evidence>
<keyword evidence="7 14" id="KW-0812">Transmembrane</keyword>
<dbReference type="PRINTS" id="PR00344">
    <property type="entry name" value="BCTRLSENSOR"/>
</dbReference>
<reference evidence="18 19" key="1">
    <citation type="submission" date="2023-10" db="EMBL/GenBank/DDBJ databases">
        <title>Bacteria for the degradation of biodegradable plastic PBAT(Polybutylene adipate terephthalate).</title>
        <authorList>
            <person name="Weon H.-Y."/>
            <person name="Yeon J."/>
        </authorList>
    </citation>
    <scope>NUCLEOTIDE SEQUENCE [LARGE SCALE GENOMIC DNA]</scope>
    <source>
        <strain evidence="18 19">SBD 7-3</strain>
    </source>
</reference>
<dbReference type="CDD" id="cd00075">
    <property type="entry name" value="HATPase"/>
    <property type="match status" value="1"/>
</dbReference>
<evidence type="ECO:0000313" key="18">
    <source>
        <dbReference type="EMBL" id="WOB10935.1"/>
    </source>
</evidence>
<keyword evidence="4 14" id="KW-0997">Cell inner membrane</keyword>
<evidence type="ECO:0000256" key="8">
    <source>
        <dbReference type="ARBA" id="ARBA00022741"/>
    </source>
</evidence>
<dbReference type="SMART" id="SM00387">
    <property type="entry name" value="HATPase_c"/>
    <property type="match status" value="1"/>
</dbReference>
<dbReference type="InterPro" id="IPR005467">
    <property type="entry name" value="His_kinase_dom"/>
</dbReference>
<dbReference type="Pfam" id="PF00512">
    <property type="entry name" value="HisKA"/>
    <property type="match status" value="1"/>
</dbReference>
<keyword evidence="8 14" id="KW-0547">Nucleotide-binding</keyword>
<feature type="compositionally biased region" description="Basic and acidic residues" evidence="15">
    <location>
        <begin position="456"/>
        <end position="466"/>
    </location>
</feature>
<keyword evidence="12 14" id="KW-0902">Two-component regulatory system</keyword>
<keyword evidence="19" id="KW-1185">Reference proteome</keyword>
<evidence type="ECO:0000256" key="3">
    <source>
        <dbReference type="ARBA" id="ARBA00022475"/>
    </source>
</evidence>
<dbReference type="NCBIfam" id="TIGR01386">
    <property type="entry name" value="cztS_silS_copS"/>
    <property type="match status" value="1"/>
</dbReference>
<comment type="function">
    <text evidence="14">Member of a two-component regulatory system.</text>
</comment>
<evidence type="ECO:0000256" key="2">
    <source>
        <dbReference type="ARBA" id="ARBA00004533"/>
    </source>
</evidence>
<dbReference type="SMART" id="SM00304">
    <property type="entry name" value="HAMP"/>
    <property type="match status" value="1"/>
</dbReference>
<comment type="catalytic activity">
    <reaction evidence="1 14">
        <text>ATP + protein L-histidine = ADP + protein N-phospho-L-histidine.</text>
        <dbReference type="EC" id="2.7.13.3"/>
    </reaction>
</comment>
<dbReference type="InterPro" id="IPR036097">
    <property type="entry name" value="HisK_dim/P_sf"/>
</dbReference>
<dbReference type="PROSITE" id="PS50885">
    <property type="entry name" value="HAMP"/>
    <property type="match status" value="1"/>
</dbReference>
<dbReference type="PROSITE" id="PS50109">
    <property type="entry name" value="HIS_KIN"/>
    <property type="match status" value="1"/>
</dbReference>
<dbReference type="SMART" id="SM00388">
    <property type="entry name" value="HisKA"/>
    <property type="match status" value="1"/>
</dbReference>
<dbReference type="InterPro" id="IPR050428">
    <property type="entry name" value="TCS_sensor_his_kinase"/>
</dbReference>
<dbReference type="Pfam" id="PF00672">
    <property type="entry name" value="HAMP"/>
    <property type="match status" value="1"/>
</dbReference>
<name>A0ABZ0D6D8_9BURK</name>
<feature type="transmembrane region" description="Helical" evidence="14">
    <location>
        <begin position="143"/>
        <end position="167"/>
    </location>
</feature>
<dbReference type="InterPro" id="IPR003594">
    <property type="entry name" value="HATPase_dom"/>
</dbReference>
<dbReference type="InterPro" id="IPR003660">
    <property type="entry name" value="HAMP_dom"/>
</dbReference>
<evidence type="ECO:0000256" key="13">
    <source>
        <dbReference type="ARBA" id="ARBA00023136"/>
    </source>
</evidence>
<feature type="region of interest" description="Disordered" evidence="15">
    <location>
        <begin position="440"/>
        <end position="466"/>
    </location>
</feature>
<keyword evidence="13 14" id="KW-0472">Membrane</keyword>
<dbReference type="SUPFAM" id="SSF47384">
    <property type="entry name" value="Homodimeric domain of signal transducing histidine kinase"/>
    <property type="match status" value="1"/>
</dbReference>
<keyword evidence="10 14" id="KW-0067">ATP-binding</keyword>
<evidence type="ECO:0000256" key="12">
    <source>
        <dbReference type="ARBA" id="ARBA00023012"/>
    </source>
</evidence>
<evidence type="ECO:0000259" key="17">
    <source>
        <dbReference type="PROSITE" id="PS50885"/>
    </source>
</evidence>
<keyword evidence="5" id="KW-0597">Phosphoprotein</keyword>
<dbReference type="GO" id="GO:0004673">
    <property type="term" value="F:protein histidine kinase activity"/>
    <property type="evidence" value="ECO:0007669"/>
    <property type="project" value="UniProtKB-EC"/>
</dbReference>
<keyword evidence="11 14" id="KW-1133">Transmembrane helix</keyword>
<evidence type="ECO:0000256" key="15">
    <source>
        <dbReference type="SAM" id="MobiDB-lite"/>
    </source>
</evidence>
<accession>A0ABZ0D6D8</accession>
<evidence type="ECO:0000256" key="1">
    <source>
        <dbReference type="ARBA" id="ARBA00000085"/>
    </source>
</evidence>
<keyword evidence="3 14" id="KW-1003">Cell membrane</keyword>
<evidence type="ECO:0000256" key="4">
    <source>
        <dbReference type="ARBA" id="ARBA00022519"/>
    </source>
</evidence>
<dbReference type="RefSeq" id="WP_316703886.1">
    <property type="nucleotide sequence ID" value="NZ_CP136336.1"/>
</dbReference>
<dbReference type="SUPFAM" id="SSF55874">
    <property type="entry name" value="ATPase domain of HSP90 chaperone/DNA topoisomerase II/histidine kinase"/>
    <property type="match status" value="1"/>
</dbReference>
<evidence type="ECO:0000256" key="7">
    <source>
        <dbReference type="ARBA" id="ARBA00022692"/>
    </source>
</evidence>
<dbReference type="EMBL" id="CP136336">
    <property type="protein sequence ID" value="WOB10935.1"/>
    <property type="molecule type" value="Genomic_DNA"/>
</dbReference>
<dbReference type="InterPro" id="IPR036890">
    <property type="entry name" value="HATPase_C_sf"/>
</dbReference>
<dbReference type="Proteomes" id="UP001303946">
    <property type="component" value="Chromosome"/>
</dbReference>
<evidence type="ECO:0000259" key="16">
    <source>
        <dbReference type="PROSITE" id="PS50109"/>
    </source>
</evidence>
<keyword evidence="9 14" id="KW-0418">Kinase</keyword>
<organism evidence="18 19">
    <name type="scientific">Piscinibacter gummiphilus</name>
    <dbReference type="NCBI Taxonomy" id="946333"/>
    <lineage>
        <taxon>Bacteria</taxon>
        <taxon>Pseudomonadati</taxon>
        <taxon>Pseudomonadota</taxon>
        <taxon>Betaproteobacteria</taxon>
        <taxon>Burkholderiales</taxon>
        <taxon>Sphaerotilaceae</taxon>
        <taxon>Piscinibacter</taxon>
    </lineage>
</organism>